<evidence type="ECO:0000256" key="3">
    <source>
        <dbReference type="ARBA" id="ARBA00023172"/>
    </source>
</evidence>
<dbReference type="PROSITE" id="PS51736">
    <property type="entry name" value="RECOMBINASES_3"/>
    <property type="match status" value="1"/>
</dbReference>
<dbReference type="InterPro" id="IPR025827">
    <property type="entry name" value="Zn_ribbon_recom_dom"/>
</dbReference>
<keyword evidence="8" id="KW-1185">Reference proteome</keyword>
<dbReference type="PANTHER" id="PTHR30461:SF2">
    <property type="entry name" value="SERINE RECOMBINASE PINE-RELATED"/>
    <property type="match status" value="1"/>
</dbReference>
<dbReference type="Pfam" id="PF13408">
    <property type="entry name" value="Zn_ribbon_recom"/>
    <property type="match status" value="1"/>
</dbReference>
<dbReference type="PANTHER" id="PTHR30461">
    <property type="entry name" value="DNA-INVERTASE FROM LAMBDOID PROPHAGE"/>
    <property type="match status" value="1"/>
</dbReference>
<dbReference type="Gene3D" id="3.40.50.1390">
    <property type="entry name" value="Resolvase, N-terminal catalytic domain"/>
    <property type="match status" value="1"/>
</dbReference>
<name>A0ABY4MMK0_9ACTN</name>
<dbReference type="InterPro" id="IPR038109">
    <property type="entry name" value="DNA_bind_recomb_sf"/>
</dbReference>
<evidence type="ECO:0000256" key="2">
    <source>
        <dbReference type="ARBA" id="ARBA00023125"/>
    </source>
</evidence>
<proteinExistence type="predicted"/>
<dbReference type="Pfam" id="PF13340">
    <property type="entry name" value="DUF4096"/>
    <property type="match status" value="1"/>
</dbReference>
<dbReference type="InterPro" id="IPR006119">
    <property type="entry name" value="Resolv_N"/>
</dbReference>
<dbReference type="RefSeq" id="WP_248868617.1">
    <property type="nucleotide sequence ID" value="NZ_CP086322.1"/>
</dbReference>
<protein>
    <submittedName>
        <fullName evidence="7">Recombinase family protein</fullName>
    </submittedName>
</protein>
<dbReference type="CDD" id="cd00338">
    <property type="entry name" value="Ser_Recombinase"/>
    <property type="match status" value="1"/>
</dbReference>
<dbReference type="InterPro" id="IPR006118">
    <property type="entry name" value="Recombinase_CS"/>
</dbReference>
<feature type="domain" description="Resolvase/invertase-type recombinase catalytic" evidence="6">
    <location>
        <begin position="10"/>
        <end position="160"/>
    </location>
</feature>
<dbReference type="InterPro" id="IPR025161">
    <property type="entry name" value="IS402-like_dom"/>
</dbReference>
<dbReference type="InterPro" id="IPR050639">
    <property type="entry name" value="SSR_resolvase"/>
</dbReference>
<dbReference type="Proteomes" id="UP000830115">
    <property type="component" value="Chromosome"/>
</dbReference>
<dbReference type="PROSITE" id="PS00397">
    <property type="entry name" value="RECOMBINASES_1"/>
    <property type="match status" value="1"/>
</dbReference>
<dbReference type="InterPro" id="IPR036162">
    <property type="entry name" value="Resolvase-like_N_sf"/>
</dbReference>
<feature type="coiled-coil region" evidence="5">
    <location>
        <begin position="444"/>
        <end position="485"/>
    </location>
</feature>
<keyword evidence="3" id="KW-0233">DNA recombination</keyword>
<reference evidence="7" key="1">
    <citation type="submission" date="2021-10" db="EMBL/GenBank/DDBJ databases">
        <title>Streptomyces nigrumlapis sp.nov.,an antimicrobial producing actinobacterium isolated from Black Gobi rocks.</title>
        <authorList>
            <person name="Wen Y."/>
            <person name="Zhang W."/>
            <person name="Liu X.G."/>
        </authorList>
    </citation>
    <scope>NUCLEOTIDE SEQUENCE</scope>
    <source>
        <strain evidence="7">ST13-2-2</strain>
    </source>
</reference>
<keyword evidence="5" id="KW-0175">Coiled coil</keyword>
<dbReference type="Pfam" id="PF00239">
    <property type="entry name" value="Resolvase"/>
    <property type="match status" value="1"/>
</dbReference>
<evidence type="ECO:0000256" key="1">
    <source>
        <dbReference type="ARBA" id="ARBA00022908"/>
    </source>
</evidence>
<dbReference type="Gene3D" id="3.90.1750.20">
    <property type="entry name" value="Putative Large Serine Recombinase, Chain B, Domain 2"/>
    <property type="match status" value="1"/>
</dbReference>
<evidence type="ECO:0000256" key="4">
    <source>
        <dbReference type="PROSITE-ProRule" id="PRU10137"/>
    </source>
</evidence>
<evidence type="ECO:0000313" key="8">
    <source>
        <dbReference type="Proteomes" id="UP000830115"/>
    </source>
</evidence>
<dbReference type="SUPFAM" id="SSF53041">
    <property type="entry name" value="Resolvase-like"/>
    <property type="match status" value="1"/>
</dbReference>
<accession>A0ABY4MMK0</accession>
<keyword evidence="2" id="KW-0238">DNA-binding</keyword>
<dbReference type="SMART" id="SM00857">
    <property type="entry name" value="Resolvase"/>
    <property type="match status" value="1"/>
</dbReference>
<keyword evidence="1" id="KW-0229">DNA integration</keyword>
<sequence length="674" mass="75907">MTQALTSTLRAVDYLRVSTEQQKQGYGISYSAKKTAKYIERKGWAHVGTFKDEGVQGSLSWQEREDAQKLMKLARQEPKPFDVVTVHETRAIGRTDRAFYRWVWELQDLGIFVAIADKDIDNTTEDGEAAMREEANYAFKEYTRIRVRTQNGIQEKAEEGGHPGGATPYGWRIENQGKKGESRLVLDTCPADEHCTATHETDVLGRAWHLIVLEHKNRRQAAMTLNAEGFRTRSGKLWTEGNLGRKLQSRAVQEARMIYRNPETAGKSNGTKLGMDGQPANGQTVVIDLPRLFSEAEVARLNKALARNSRSRRPASEGGIHPLSKRVFGACGKYYTGLDRCDRPGRMYRCTGKTEAYPGAQVCNCSQVDADALEERVWAEVRSMLEDPDRLTRMAHDWLDLATGQKVNHAERIADLDKKIEAQDDAIAAMMVLAAKQRKSPEAVAKATKTLEDEREELVRLRAEAAAWQQESELAERRAHDLQALADMARTRMAHMTPEEKAEVCDLLDLKVTMTGPVPKKVRADDTLSAWFRERGRPVPVLDDAAWEKVRGIFEGADVRNRRDRLPHRMVLEAVLMKARTGLPWKELPTEYGKTTGLTTRYQRWMASGLFEEAMEALVDCEGTPLPSQYPLPPLVVEGKIDPRLLIRVPEAPQQAVTSARVMSQGNSWVAVMR</sequence>
<evidence type="ECO:0000313" key="7">
    <source>
        <dbReference type="EMBL" id="UQA97645.1"/>
    </source>
</evidence>
<dbReference type="EMBL" id="CP086322">
    <property type="protein sequence ID" value="UQA97645.1"/>
    <property type="molecule type" value="Genomic_DNA"/>
</dbReference>
<organism evidence="7 8">
    <name type="scientific">Streptomyces halobius</name>
    <dbReference type="NCBI Taxonomy" id="2879846"/>
    <lineage>
        <taxon>Bacteria</taxon>
        <taxon>Bacillati</taxon>
        <taxon>Actinomycetota</taxon>
        <taxon>Actinomycetes</taxon>
        <taxon>Kitasatosporales</taxon>
        <taxon>Streptomycetaceae</taxon>
        <taxon>Streptomyces</taxon>
    </lineage>
</organism>
<evidence type="ECO:0000256" key="5">
    <source>
        <dbReference type="SAM" id="Coils"/>
    </source>
</evidence>
<feature type="active site" description="O-(5'-phospho-DNA)-serine intermediate" evidence="4">
    <location>
        <position position="18"/>
    </location>
</feature>
<evidence type="ECO:0000259" key="6">
    <source>
        <dbReference type="PROSITE" id="PS51736"/>
    </source>
</evidence>
<gene>
    <name evidence="7" type="ORF">K9S39_07165</name>
</gene>